<feature type="region of interest" description="Disordered" evidence="1">
    <location>
        <begin position="1"/>
        <end position="32"/>
    </location>
</feature>
<keyword evidence="3" id="KW-1185">Reference proteome</keyword>
<organism evidence="2 3">
    <name type="scientific">Strongylus vulgaris</name>
    <name type="common">Blood worm</name>
    <dbReference type="NCBI Taxonomy" id="40348"/>
    <lineage>
        <taxon>Eukaryota</taxon>
        <taxon>Metazoa</taxon>
        <taxon>Ecdysozoa</taxon>
        <taxon>Nematoda</taxon>
        <taxon>Chromadorea</taxon>
        <taxon>Rhabditida</taxon>
        <taxon>Rhabditina</taxon>
        <taxon>Rhabditomorpha</taxon>
        <taxon>Strongyloidea</taxon>
        <taxon>Strongylidae</taxon>
        <taxon>Strongylus</taxon>
    </lineage>
</organism>
<accession>A0A3P7K0A8</accession>
<dbReference type="EMBL" id="UYYB01115527">
    <property type="protein sequence ID" value="VDM81997.1"/>
    <property type="molecule type" value="Genomic_DNA"/>
</dbReference>
<gene>
    <name evidence="2" type="ORF">SVUK_LOCUS16995</name>
</gene>
<name>A0A3P7K0A8_STRVU</name>
<evidence type="ECO:0000313" key="2">
    <source>
        <dbReference type="EMBL" id="VDM81997.1"/>
    </source>
</evidence>
<sequence length="95" mass="10851">MSAWRGAPWRSTYPPMNNGIVSRNSNNSSPTKNHKIVANHVMDGHMSRATEELVSWLRTLDVDDHSIRLIVAEQYTKQDLFEFVTRKELLNLGVA</sequence>
<protein>
    <recommendedName>
        <fullName evidence="4">SAM domain-containing protein</fullName>
    </recommendedName>
</protein>
<evidence type="ECO:0000256" key="1">
    <source>
        <dbReference type="SAM" id="MobiDB-lite"/>
    </source>
</evidence>
<dbReference type="AlphaFoldDB" id="A0A3P7K0A8"/>
<reference evidence="2 3" key="1">
    <citation type="submission" date="2018-11" db="EMBL/GenBank/DDBJ databases">
        <authorList>
            <consortium name="Pathogen Informatics"/>
        </authorList>
    </citation>
    <scope>NUCLEOTIDE SEQUENCE [LARGE SCALE GENOMIC DNA]</scope>
</reference>
<evidence type="ECO:0008006" key="4">
    <source>
        <dbReference type="Google" id="ProtNLM"/>
    </source>
</evidence>
<dbReference type="OrthoDB" id="275301at2759"/>
<evidence type="ECO:0000313" key="3">
    <source>
        <dbReference type="Proteomes" id="UP000270094"/>
    </source>
</evidence>
<feature type="compositionally biased region" description="Polar residues" evidence="1">
    <location>
        <begin position="19"/>
        <end position="31"/>
    </location>
</feature>
<dbReference type="Proteomes" id="UP000270094">
    <property type="component" value="Unassembled WGS sequence"/>
</dbReference>
<proteinExistence type="predicted"/>